<dbReference type="InterPro" id="IPR006432">
    <property type="entry name" value="Phage_portal_A118-type"/>
</dbReference>
<dbReference type="PIRSF" id="PIRSF011911">
    <property type="entry name" value="A118_put_portal"/>
    <property type="match status" value="1"/>
</dbReference>
<name>A0ABW4DRP0_9LACO</name>
<dbReference type="InterPro" id="IPR021145">
    <property type="entry name" value="Portal_protein_SPP1_Gp6-like"/>
</dbReference>
<reference evidence="3" key="1">
    <citation type="journal article" date="2019" name="Int. J. Syst. Evol. Microbiol.">
        <title>The Global Catalogue of Microorganisms (GCM) 10K type strain sequencing project: providing services to taxonomists for standard genome sequencing and annotation.</title>
        <authorList>
            <consortium name="The Broad Institute Genomics Platform"/>
            <consortium name="The Broad Institute Genome Sequencing Center for Infectious Disease"/>
            <person name="Wu L."/>
            <person name="Ma J."/>
        </authorList>
    </citation>
    <scope>NUCLEOTIDE SEQUENCE [LARGE SCALE GENOMIC DNA]</scope>
    <source>
        <strain evidence="3">CCM 8951</strain>
    </source>
</reference>
<evidence type="ECO:0000313" key="3">
    <source>
        <dbReference type="Proteomes" id="UP001597244"/>
    </source>
</evidence>
<protein>
    <submittedName>
        <fullName evidence="2">Phage portal protein</fullName>
    </submittedName>
</protein>
<dbReference type="EMBL" id="JBHTOF010000103">
    <property type="protein sequence ID" value="MFD1466483.1"/>
    <property type="molecule type" value="Genomic_DNA"/>
</dbReference>
<gene>
    <name evidence="2" type="ORF">ACFQ4L_10460</name>
</gene>
<organism evidence="2 3">
    <name type="scientific">Lapidilactobacillus mulanensis</name>
    <dbReference type="NCBI Taxonomy" id="2485999"/>
    <lineage>
        <taxon>Bacteria</taxon>
        <taxon>Bacillati</taxon>
        <taxon>Bacillota</taxon>
        <taxon>Bacilli</taxon>
        <taxon>Lactobacillales</taxon>
        <taxon>Lactobacillaceae</taxon>
        <taxon>Lapidilactobacillus</taxon>
    </lineage>
</organism>
<dbReference type="Proteomes" id="UP001597244">
    <property type="component" value="Unassembled WGS sequence"/>
</dbReference>
<proteinExistence type="predicted"/>
<dbReference type="NCBIfam" id="TIGR01542">
    <property type="entry name" value="A118_put_portal"/>
    <property type="match status" value="1"/>
</dbReference>
<sequence length="485" mass="54734">MVASLTNITDHPKISVVQEDYDRIQRDLNIYENRFKPVEYRGVTGKDWNREYVALNMKQVAARRMASIVFNEKAKIEVADKTAKEFVNGVLSANDFEKNLEKYLESMFALGGLAIKPYYDSTAKTIKLSWAQAPTIYPLRSNSNNISDIAIATRITKSEGKKQVYYTLLEFHEWRDSKNYTITNELYRSEINSMVGIKVPLATLYPDLQEQSVLKGFSKSMVTYIKPAGFNNLDITSPLGLAIDSNARSTAKQINDTYDQFHLEIAFGQRRIAVPDSMLQTLTDERNGTIKEVFDPKDPVFKQIPGMNMDDFGIKDLTSDIRADAYIKSINHFIKTYEFQTGFSPGTFSFDKDGLKTATEIVSENSMTYQTRNSQVSQVERGIREVIVSICELASAVGLYHGKIPAMDEITVDFDDGVFVDKNAQADYLIKLFQAGLTPKYRVLMRINGLDEKSAKAMVAEIDDETINSTPTTQEEPPAVDPTKE</sequence>
<keyword evidence="3" id="KW-1185">Reference proteome</keyword>
<comment type="caution">
    <text evidence="2">The sequence shown here is derived from an EMBL/GenBank/DDBJ whole genome shotgun (WGS) entry which is preliminary data.</text>
</comment>
<accession>A0ABW4DRP0</accession>
<evidence type="ECO:0000256" key="1">
    <source>
        <dbReference type="SAM" id="MobiDB-lite"/>
    </source>
</evidence>
<evidence type="ECO:0000313" key="2">
    <source>
        <dbReference type="EMBL" id="MFD1466483.1"/>
    </source>
</evidence>
<dbReference type="RefSeq" id="WP_125577477.1">
    <property type="nucleotide sequence ID" value="NZ_RHOW01000010.1"/>
</dbReference>
<feature type="region of interest" description="Disordered" evidence="1">
    <location>
        <begin position="464"/>
        <end position="485"/>
    </location>
</feature>
<dbReference type="Pfam" id="PF05133">
    <property type="entry name" value="SPP1_portal"/>
    <property type="match status" value="1"/>
</dbReference>